<dbReference type="EMBL" id="BT145199">
    <property type="protein sequence ID" value="AFK44993.1"/>
    <property type="molecule type" value="mRNA"/>
</dbReference>
<name>I3SXK1_MEDTR</name>
<reference evidence="1" key="1">
    <citation type="submission" date="2012-05" db="EMBL/GenBank/DDBJ databases">
        <authorList>
            <person name="Krishnakumar V."/>
            <person name="Cheung F."/>
            <person name="Xiao Y."/>
            <person name="Chan A."/>
            <person name="Moskal W.A."/>
            <person name="Town C.D."/>
        </authorList>
    </citation>
    <scope>NUCLEOTIDE SEQUENCE</scope>
</reference>
<sequence length="67" mass="8163">MNVGMNSLRYKILLAPDFLFIGSKKMWNDFKVQYKNYRGRRDNKTCHCDHYMIDNRLFVDLLFLRVV</sequence>
<protein>
    <submittedName>
        <fullName evidence="1">Uncharacterized protein</fullName>
    </submittedName>
</protein>
<evidence type="ECO:0000313" key="1">
    <source>
        <dbReference type="EMBL" id="AFK44993.1"/>
    </source>
</evidence>
<proteinExistence type="evidence at transcript level"/>
<dbReference type="AlphaFoldDB" id="I3SXK1"/>
<organism evidence="1">
    <name type="scientific">Medicago truncatula</name>
    <name type="common">Barrel medic</name>
    <name type="synonym">Medicago tribuloides</name>
    <dbReference type="NCBI Taxonomy" id="3880"/>
    <lineage>
        <taxon>Eukaryota</taxon>
        <taxon>Viridiplantae</taxon>
        <taxon>Streptophyta</taxon>
        <taxon>Embryophyta</taxon>
        <taxon>Tracheophyta</taxon>
        <taxon>Spermatophyta</taxon>
        <taxon>Magnoliopsida</taxon>
        <taxon>eudicotyledons</taxon>
        <taxon>Gunneridae</taxon>
        <taxon>Pentapetalae</taxon>
        <taxon>rosids</taxon>
        <taxon>fabids</taxon>
        <taxon>Fabales</taxon>
        <taxon>Fabaceae</taxon>
        <taxon>Papilionoideae</taxon>
        <taxon>50 kb inversion clade</taxon>
        <taxon>NPAAA clade</taxon>
        <taxon>Hologalegina</taxon>
        <taxon>IRL clade</taxon>
        <taxon>Trifolieae</taxon>
        <taxon>Medicago</taxon>
    </lineage>
</organism>
<accession>I3SXK1</accession>